<geneLocation type="plasmid" evidence="6 7">
    <name>pSCL4</name>
</geneLocation>
<dbReference type="GO" id="GO:0000271">
    <property type="term" value="P:polysaccharide biosynthetic process"/>
    <property type="evidence" value="ECO:0007669"/>
    <property type="project" value="TreeGrafter"/>
</dbReference>
<dbReference type="CDD" id="cd00616">
    <property type="entry name" value="AHBA_syn"/>
    <property type="match status" value="1"/>
</dbReference>
<dbReference type="OrthoDB" id="9804264at2"/>
<dbReference type="RefSeq" id="WP_003952911.1">
    <property type="nucleotide sequence ID" value="NZ_CM000914.1"/>
</dbReference>
<organism evidence="6 7">
    <name type="scientific">Streptomyces clavuligerus</name>
    <dbReference type="NCBI Taxonomy" id="1901"/>
    <lineage>
        <taxon>Bacteria</taxon>
        <taxon>Bacillati</taxon>
        <taxon>Actinomycetota</taxon>
        <taxon>Actinomycetes</taxon>
        <taxon>Kitasatosporales</taxon>
        <taxon>Streptomycetaceae</taxon>
        <taxon>Streptomyces</taxon>
    </lineage>
</organism>
<proteinExistence type="inferred from homology"/>
<keyword evidence="1 4" id="KW-0663">Pyridoxal phosphate</keyword>
<evidence type="ECO:0000313" key="7">
    <source>
        <dbReference type="Proteomes" id="UP000002357"/>
    </source>
</evidence>
<dbReference type="GO" id="GO:0008483">
    <property type="term" value="F:transaminase activity"/>
    <property type="evidence" value="ECO:0007669"/>
    <property type="project" value="TreeGrafter"/>
</dbReference>
<dbReference type="GO" id="GO:0030170">
    <property type="term" value="F:pyridoxal phosphate binding"/>
    <property type="evidence" value="ECO:0007669"/>
    <property type="project" value="TreeGrafter"/>
</dbReference>
<dbReference type="PANTHER" id="PTHR30244:SF36">
    <property type="entry name" value="3-OXO-GLUCOSE-6-PHOSPHATE:GLUTAMATE AMINOTRANSFERASE"/>
    <property type="match status" value="1"/>
</dbReference>
<gene>
    <name evidence="6" type="primary">degT</name>
    <name evidence="6" type="ORF">SCLAV_p0974</name>
</gene>
<evidence type="ECO:0000256" key="4">
    <source>
        <dbReference type="PIRSR" id="PIRSR000390-2"/>
    </source>
</evidence>
<dbReference type="eggNOG" id="COG0399">
    <property type="taxonomic scope" value="Bacteria"/>
</dbReference>
<dbReference type="AlphaFoldDB" id="B5GMF5"/>
<dbReference type="PANTHER" id="PTHR30244">
    <property type="entry name" value="TRANSAMINASE"/>
    <property type="match status" value="1"/>
</dbReference>
<dbReference type="InterPro" id="IPR015421">
    <property type="entry name" value="PyrdxlP-dep_Trfase_major"/>
</dbReference>
<dbReference type="Gene3D" id="3.40.640.10">
    <property type="entry name" value="Type I PLP-dependent aspartate aminotransferase-like (Major domain)"/>
    <property type="match status" value="1"/>
</dbReference>
<evidence type="ECO:0000256" key="3">
    <source>
        <dbReference type="PIRSR" id="PIRSR000390-1"/>
    </source>
</evidence>
<dbReference type="GeneID" id="93734068"/>
<dbReference type="EMBL" id="CM000914">
    <property type="protein sequence ID" value="EFG04461.2"/>
    <property type="molecule type" value="Genomic_DNA"/>
</dbReference>
<accession>B5GMF5</accession>
<dbReference type="KEGG" id="sclf:BB341_29015"/>
<dbReference type="Gene3D" id="3.90.1150.10">
    <property type="entry name" value="Aspartate Aminotransferase, domain 1"/>
    <property type="match status" value="1"/>
</dbReference>
<dbReference type="Proteomes" id="UP000002357">
    <property type="component" value="Plasmid pSCL4"/>
</dbReference>
<sequence>MIVTKYHHEGQFPDLPALLTQLDGLLRSGEYILSAPVEQFEEDFAAYVGTRHTVGVNSGTDALVLALRALSVGPGHEVITVANTFHASALAITSVGARPALVDCTPDDFLMDLDRVEAAINEKTRAILAVHLFGKALDMDRLRDIADRHGLAVVEDCAQAVGARWAGRRVGSFGDAGCFSFHPSKNLAAAGDAGAVTTDRADIADALRVLRGLGQRTQNNHVVRGYNSKLDAVQALVLRHKLSRLDAWNDRRRELAARYSQDLSPHAAVPPPAGEEHVFHLYQVAVPGRDAVLAGLTAAGIEAIVRYPVPIHRQPAFADLSLGQSFPNAEHQAANTLCLPIHPDLTTAELTYVIDRFNEAAATTRGAHR</sequence>
<evidence type="ECO:0000256" key="5">
    <source>
        <dbReference type="RuleBase" id="RU004508"/>
    </source>
</evidence>
<evidence type="ECO:0000256" key="1">
    <source>
        <dbReference type="ARBA" id="ARBA00022898"/>
    </source>
</evidence>
<dbReference type="SUPFAM" id="SSF53383">
    <property type="entry name" value="PLP-dependent transferases"/>
    <property type="match status" value="1"/>
</dbReference>
<feature type="modified residue" description="N6-(pyridoxal phosphate)lysine" evidence="4">
    <location>
        <position position="185"/>
    </location>
</feature>
<dbReference type="Pfam" id="PF01041">
    <property type="entry name" value="DegT_DnrJ_EryC1"/>
    <property type="match status" value="1"/>
</dbReference>
<evidence type="ECO:0000256" key="2">
    <source>
        <dbReference type="ARBA" id="ARBA00037999"/>
    </source>
</evidence>
<dbReference type="InterPro" id="IPR000653">
    <property type="entry name" value="DegT/StrS_aminotransferase"/>
</dbReference>
<keyword evidence="7" id="KW-1185">Reference proteome</keyword>
<dbReference type="InterPro" id="IPR015422">
    <property type="entry name" value="PyrdxlP-dep_Trfase_small"/>
</dbReference>
<name>B5GMF5_STRCL</name>
<dbReference type="PIRSF" id="PIRSF000390">
    <property type="entry name" value="PLP_StrS"/>
    <property type="match status" value="1"/>
</dbReference>
<comment type="similarity">
    <text evidence="2 5">Belongs to the DegT/DnrJ/EryC1 family.</text>
</comment>
<dbReference type="InterPro" id="IPR015424">
    <property type="entry name" value="PyrdxlP-dep_Trfase"/>
</dbReference>
<feature type="active site" description="Proton acceptor" evidence="3">
    <location>
        <position position="185"/>
    </location>
</feature>
<protein>
    <submittedName>
        <fullName evidence="6">Pleiotropic regulatory protein</fullName>
    </submittedName>
</protein>
<reference evidence="6 7" key="1">
    <citation type="journal article" date="2010" name="Genome Biol. Evol.">
        <title>The sequence of a 1.8-mb bacterial linear plasmid reveals a rich evolutionary reservoir of secondary metabolic pathways.</title>
        <authorList>
            <person name="Medema M.H."/>
            <person name="Trefzer A."/>
            <person name="Kovalchuk A."/>
            <person name="van den Berg M."/>
            <person name="Mueller U."/>
            <person name="Heijne W."/>
            <person name="Wu L."/>
            <person name="Alam M.T."/>
            <person name="Ronning C.M."/>
            <person name="Nierman W.C."/>
            <person name="Bovenberg R.A.L."/>
            <person name="Breitling R."/>
            <person name="Takano E."/>
        </authorList>
    </citation>
    <scope>NUCLEOTIDE SEQUENCE [LARGE SCALE GENOMIC DNA]</scope>
    <source>
        <strain evidence="7">ATCC 27064 / DSM 738 / JCM 4710 / NBRC 13307 / NCIMB 12785 / NRRL 3585 / VKM Ac-602</strain>
        <plasmid evidence="6">pSCL4</plasmid>
    </source>
</reference>
<evidence type="ECO:0000313" key="6">
    <source>
        <dbReference type="EMBL" id="EFG04461.2"/>
    </source>
</evidence>
<keyword evidence="6" id="KW-0614">Plasmid</keyword>